<keyword evidence="1" id="KW-0732">Signal</keyword>
<evidence type="ECO:0000256" key="1">
    <source>
        <dbReference type="SAM" id="SignalP"/>
    </source>
</evidence>
<gene>
    <name evidence="2" type="ORF">CYJ26_05030</name>
</gene>
<evidence type="ECO:0000313" key="3">
    <source>
        <dbReference type="Proteomes" id="UP000234778"/>
    </source>
</evidence>
<dbReference type="PROSITE" id="PS51257">
    <property type="entry name" value="PROKAR_LIPOPROTEIN"/>
    <property type="match status" value="1"/>
</dbReference>
<dbReference type="Proteomes" id="UP000234778">
    <property type="component" value="Unassembled WGS sequence"/>
</dbReference>
<name>A0A2I1KT01_9ACTO</name>
<comment type="caution">
    <text evidence="2">The sequence shown here is derived from an EMBL/GenBank/DDBJ whole genome shotgun (WGS) entry which is preliminary data.</text>
</comment>
<dbReference type="AlphaFoldDB" id="A0A2I1KT01"/>
<accession>A0A2I1KT01</accession>
<protein>
    <submittedName>
        <fullName evidence="2">Uncharacterized protein</fullName>
    </submittedName>
</protein>
<feature type="chain" id="PRO_5039605446" evidence="1">
    <location>
        <begin position="26"/>
        <end position="317"/>
    </location>
</feature>
<dbReference type="EMBL" id="PKHA01000004">
    <property type="protein sequence ID" value="PKY98764.1"/>
    <property type="molecule type" value="Genomic_DNA"/>
</dbReference>
<reference evidence="2 3" key="1">
    <citation type="submission" date="2017-12" db="EMBL/GenBank/DDBJ databases">
        <title>Phylogenetic diversity of female urinary microbiome.</title>
        <authorList>
            <person name="Thomas-White K."/>
            <person name="Wolfe A.J."/>
        </authorList>
    </citation>
    <scope>NUCLEOTIDE SEQUENCE [LARGE SCALE GENOMIC DNA]</scope>
    <source>
        <strain evidence="2 3">UMB0319</strain>
    </source>
</reference>
<proteinExistence type="predicted"/>
<organism evidence="2 3">
    <name type="scientific">Actinomyces urogenitalis</name>
    <dbReference type="NCBI Taxonomy" id="103621"/>
    <lineage>
        <taxon>Bacteria</taxon>
        <taxon>Bacillati</taxon>
        <taxon>Actinomycetota</taxon>
        <taxon>Actinomycetes</taxon>
        <taxon>Actinomycetales</taxon>
        <taxon>Actinomycetaceae</taxon>
        <taxon>Actinomyces</taxon>
    </lineage>
</organism>
<evidence type="ECO:0000313" key="2">
    <source>
        <dbReference type="EMBL" id="PKY98764.1"/>
    </source>
</evidence>
<feature type="signal peptide" evidence="1">
    <location>
        <begin position="1"/>
        <end position="25"/>
    </location>
</feature>
<sequence>MVLMGLRSWCPRVLAFVLLAAGSSACGPETAEREVGADVSSMSPSDISPDGTVSVSGLTIKDYEKGSLPSYPYEGVDPRLWGYAYDLHVASCMVDRGRVAPPVQEFDWNAPEAETLSGGWGRPRTVDEARQYGYHAAPSELRDFVMAAEAFLASQGEAYHEDFEDCRRRVMEDPVFERAGQAMKYMPQASGFEENPALKEAMAAWRECMAPLGIPDLPEDRPGPAPSVMERFGLGGADNARYADLSTLTEEEVEIAVHEAQCTENSGYDRLAYGLTWEADDSYLADHAPEFAAVLEEIREQEQTLKDYINAHRSVVD</sequence>